<accession>A0AAD4NIS6</accession>
<reference evidence="3" key="1">
    <citation type="submission" date="2022-01" db="EMBL/GenBank/DDBJ databases">
        <title>Genome Sequence Resource for Two Populations of Ditylenchus destructor, the Migratory Endoparasitic Phytonematode.</title>
        <authorList>
            <person name="Zhang H."/>
            <person name="Lin R."/>
            <person name="Xie B."/>
        </authorList>
    </citation>
    <scope>NUCLEOTIDE SEQUENCE</scope>
    <source>
        <strain evidence="3">BazhouSP</strain>
    </source>
</reference>
<dbReference type="EMBL" id="JAKKPZ010000001">
    <property type="protein sequence ID" value="KAI1729570.1"/>
    <property type="molecule type" value="Genomic_DNA"/>
</dbReference>
<dbReference type="Proteomes" id="UP001201812">
    <property type="component" value="Unassembled WGS sequence"/>
</dbReference>
<name>A0AAD4NIS6_9BILA</name>
<evidence type="ECO:0000259" key="2">
    <source>
        <dbReference type="Pfam" id="PF26571"/>
    </source>
</evidence>
<protein>
    <recommendedName>
        <fullName evidence="2">ARB-07466-like C-terminal domain-containing protein</fullName>
    </recommendedName>
</protein>
<dbReference type="AlphaFoldDB" id="A0AAD4NIS6"/>
<evidence type="ECO:0000313" key="3">
    <source>
        <dbReference type="EMBL" id="KAI1729570.1"/>
    </source>
</evidence>
<feature type="signal peptide" evidence="1">
    <location>
        <begin position="1"/>
        <end position="21"/>
    </location>
</feature>
<comment type="caution">
    <text evidence="3">The sequence shown here is derived from an EMBL/GenBank/DDBJ whole genome shotgun (WGS) entry which is preliminary data.</text>
</comment>
<evidence type="ECO:0000256" key="1">
    <source>
        <dbReference type="SAM" id="SignalP"/>
    </source>
</evidence>
<gene>
    <name evidence="3" type="ORF">DdX_01818</name>
</gene>
<keyword evidence="1" id="KW-0732">Signal</keyword>
<keyword evidence="4" id="KW-1185">Reference proteome</keyword>
<proteinExistence type="predicted"/>
<dbReference type="Pfam" id="PF26571">
    <property type="entry name" value="VldE"/>
    <property type="match status" value="1"/>
</dbReference>
<dbReference type="InterPro" id="IPR058593">
    <property type="entry name" value="ARB_07466-like_C"/>
</dbReference>
<evidence type="ECO:0000313" key="4">
    <source>
        <dbReference type="Proteomes" id="UP001201812"/>
    </source>
</evidence>
<feature type="domain" description="ARB-07466-like C-terminal" evidence="2">
    <location>
        <begin position="84"/>
        <end position="180"/>
    </location>
</feature>
<sequence length="192" mass="21104">MIIHKLFYFFTFFSVPFAIFGAYNEKPCLNRGGTCMQQSQCRASTIKGLCPTQPKDVLCCMNSGLGSGGKCGCDYDYATRPTSGPAPGARRLATYFSNKFGGRTEIYNNRNVRGGKTLSLHAEGRAVDLYAGTNGRSAFDHAVAIACNRGIQEVIYNRRIWTNGRGERVYNGVNPHTDHVHIGLNRCGADNF</sequence>
<feature type="chain" id="PRO_5042225754" description="ARB-07466-like C-terminal domain-containing protein" evidence="1">
    <location>
        <begin position="22"/>
        <end position="192"/>
    </location>
</feature>
<organism evidence="3 4">
    <name type="scientific">Ditylenchus destructor</name>
    <dbReference type="NCBI Taxonomy" id="166010"/>
    <lineage>
        <taxon>Eukaryota</taxon>
        <taxon>Metazoa</taxon>
        <taxon>Ecdysozoa</taxon>
        <taxon>Nematoda</taxon>
        <taxon>Chromadorea</taxon>
        <taxon>Rhabditida</taxon>
        <taxon>Tylenchina</taxon>
        <taxon>Tylenchomorpha</taxon>
        <taxon>Sphaerularioidea</taxon>
        <taxon>Anguinidae</taxon>
        <taxon>Anguininae</taxon>
        <taxon>Ditylenchus</taxon>
    </lineage>
</organism>